<keyword evidence="1" id="KW-1133">Transmembrane helix</keyword>
<evidence type="ECO:0000256" key="1">
    <source>
        <dbReference type="SAM" id="Phobius"/>
    </source>
</evidence>
<feature type="transmembrane region" description="Helical" evidence="1">
    <location>
        <begin position="93"/>
        <end position="115"/>
    </location>
</feature>
<dbReference type="AlphaFoldDB" id="A0A1S7LG38"/>
<feature type="transmembrane region" description="Helical" evidence="1">
    <location>
        <begin position="135"/>
        <end position="153"/>
    </location>
</feature>
<feature type="transmembrane region" description="Helical" evidence="1">
    <location>
        <begin position="20"/>
        <end position="40"/>
    </location>
</feature>
<keyword evidence="1" id="KW-0472">Membrane</keyword>
<feature type="transmembrane region" description="Helical" evidence="1">
    <location>
        <begin position="52"/>
        <end position="72"/>
    </location>
</feature>
<protein>
    <recommendedName>
        <fullName evidence="3">Polysaccharide biosynthesis protein</fullName>
    </recommendedName>
</protein>
<dbReference type="EMBL" id="LO017727">
    <property type="protein sequence ID" value="CRH04766.1"/>
    <property type="molecule type" value="Genomic_DNA"/>
</dbReference>
<evidence type="ECO:0008006" key="3">
    <source>
        <dbReference type="Google" id="ProtNLM"/>
    </source>
</evidence>
<gene>
    <name evidence="2" type="ORF">MAGMO_0562</name>
</gene>
<organism evidence="2">
    <name type="scientific">Magnetococcus massalia (strain MO-1)</name>
    <dbReference type="NCBI Taxonomy" id="451514"/>
    <lineage>
        <taxon>Bacteria</taxon>
        <taxon>Pseudomonadati</taxon>
        <taxon>Pseudomonadota</taxon>
        <taxon>Magnetococcia</taxon>
        <taxon>Magnetococcales</taxon>
        <taxon>Magnetococcaceae</taxon>
        <taxon>Magnetococcus</taxon>
    </lineage>
</organism>
<reference evidence="2" key="1">
    <citation type="submission" date="2015-04" db="EMBL/GenBank/DDBJ databases">
        <authorList>
            <person name="Syromyatnikov M.Y."/>
            <person name="Popov V.N."/>
        </authorList>
    </citation>
    <scope>NUCLEOTIDE SEQUENCE</scope>
    <source>
        <strain evidence="2">MO-1</strain>
    </source>
</reference>
<evidence type="ECO:0000313" key="2">
    <source>
        <dbReference type="EMBL" id="CRH04766.1"/>
    </source>
</evidence>
<accession>A0A1S7LG38</accession>
<name>A0A1S7LG38_MAGMO</name>
<sequence>MIDSDQKRQNELSRIGSWTIIQMMLSLLSIVVNLPLQIYIARTLGSEAIGTLVLLLLYGGTIANLLELGITHNLEKHIPHYTALREDNTLRRLILGSYLALFSISLLATLLLIPLGDYLYLVPWLRIPDALLDNFILLVSLTLILSLTSVRLFEKRLPITCYI</sequence>
<keyword evidence="1" id="KW-0812">Transmembrane</keyword>
<proteinExistence type="predicted"/>